<sequence>MEEAYEISIAENLLDHGTYSRRLQISRCLWVLFPLVLGALGERRPECGGVLRETSGEIESPGYPREYPVGIECIWIFEVDQPIALTFEDFALDGSRDCLKEHVEILEGENRWTFCGENNPGTIFSQSDQVTIIFRSDGNRAVIGNRAATGERGFRMAYNSTCDEGWTFFQGHCYYFNDTGLSDFGLDEAEEACQEMGAHVASVHSPEEDAFIASHGTRSFNYIGAITGSSFPSDRFDFEFLDGTPTDYQNFYEPGFEMLFGPGWVVNTIDQWMNFPCNEIRPYVCGEGAFSFYIYDSPMNFEDAKDACRSDHEDLVKVSDQTKRESLLVSFLNDIEPHNPEFWIGLQYDQASGDWTWVQDGSLVTLDNWAPGYPTSDGGDCAAMVPSTWATVGVWSNGWTCKKPAASP</sequence>
<dbReference type="SMART" id="SM00034">
    <property type="entry name" value="CLECT"/>
    <property type="match status" value="2"/>
</dbReference>
<dbReference type="InterPro" id="IPR050111">
    <property type="entry name" value="C-type_lectin/snaclec_domain"/>
</dbReference>
<evidence type="ECO:0000313" key="6">
    <source>
        <dbReference type="Proteomes" id="UP000677054"/>
    </source>
</evidence>
<dbReference type="SMART" id="SM00042">
    <property type="entry name" value="CUB"/>
    <property type="match status" value="1"/>
</dbReference>
<feature type="domain" description="C-type lectin" evidence="4">
    <location>
        <begin position="287"/>
        <end position="389"/>
    </location>
</feature>
<dbReference type="InterPro" id="IPR016186">
    <property type="entry name" value="C-type_lectin-like/link_sf"/>
</dbReference>
<protein>
    <submittedName>
        <fullName evidence="5">Uncharacterized protein</fullName>
    </submittedName>
</protein>
<evidence type="ECO:0000256" key="1">
    <source>
        <dbReference type="ARBA" id="ARBA00023157"/>
    </source>
</evidence>
<feature type="disulfide bond" evidence="2">
    <location>
        <begin position="98"/>
        <end position="115"/>
    </location>
</feature>
<dbReference type="PROSITE" id="PS50041">
    <property type="entry name" value="C_TYPE_LECTIN_2"/>
    <property type="match status" value="2"/>
</dbReference>
<gene>
    <name evidence="5" type="ORF">DSTB1V02_LOCUS11025</name>
</gene>
<dbReference type="Gene3D" id="2.60.120.290">
    <property type="entry name" value="Spermadhesin, CUB domain"/>
    <property type="match status" value="1"/>
</dbReference>
<dbReference type="PANTHER" id="PTHR22803">
    <property type="entry name" value="MANNOSE, PHOSPHOLIPASE, LECTIN RECEPTOR RELATED"/>
    <property type="match status" value="1"/>
</dbReference>
<dbReference type="CDD" id="cd00037">
    <property type="entry name" value="CLECT"/>
    <property type="match status" value="2"/>
</dbReference>
<organism evidence="5">
    <name type="scientific">Darwinula stevensoni</name>
    <dbReference type="NCBI Taxonomy" id="69355"/>
    <lineage>
        <taxon>Eukaryota</taxon>
        <taxon>Metazoa</taxon>
        <taxon>Ecdysozoa</taxon>
        <taxon>Arthropoda</taxon>
        <taxon>Crustacea</taxon>
        <taxon>Oligostraca</taxon>
        <taxon>Ostracoda</taxon>
        <taxon>Podocopa</taxon>
        <taxon>Podocopida</taxon>
        <taxon>Darwinulocopina</taxon>
        <taxon>Darwinuloidea</taxon>
        <taxon>Darwinulidae</taxon>
        <taxon>Darwinula</taxon>
    </lineage>
</organism>
<accession>A0A7R9AC49</accession>
<dbReference type="CDD" id="cd00041">
    <property type="entry name" value="CUB"/>
    <property type="match status" value="1"/>
</dbReference>
<proteinExistence type="predicted"/>
<dbReference type="Pfam" id="PF00059">
    <property type="entry name" value="Lectin_C"/>
    <property type="match status" value="2"/>
</dbReference>
<evidence type="ECO:0000256" key="2">
    <source>
        <dbReference type="PROSITE-ProRule" id="PRU00059"/>
    </source>
</evidence>
<name>A0A7R9AC49_9CRUS</name>
<dbReference type="Pfam" id="PF00431">
    <property type="entry name" value="CUB"/>
    <property type="match status" value="1"/>
</dbReference>
<comment type="caution">
    <text evidence="2">Lacks conserved residue(s) required for the propagation of feature annotation.</text>
</comment>
<dbReference type="AlphaFoldDB" id="A0A7R9AC49"/>
<dbReference type="Gene3D" id="3.10.100.10">
    <property type="entry name" value="Mannose-Binding Protein A, subunit A"/>
    <property type="match status" value="2"/>
</dbReference>
<reference evidence="5" key="1">
    <citation type="submission" date="2020-11" db="EMBL/GenBank/DDBJ databases">
        <authorList>
            <person name="Tran Van P."/>
        </authorList>
    </citation>
    <scope>NUCLEOTIDE SEQUENCE</scope>
</reference>
<evidence type="ECO:0000313" key="5">
    <source>
        <dbReference type="EMBL" id="CAD7251258.1"/>
    </source>
</evidence>
<dbReference type="SUPFAM" id="SSF49854">
    <property type="entry name" value="Spermadhesin, CUB domain"/>
    <property type="match status" value="1"/>
</dbReference>
<dbReference type="Proteomes" id="UP000677054">
    <property type="component" value="Unassembled WGS sequence"/>
</dbReference>
<keyword evidence="1 2" id="KW-1015">Disulfide bond</keyword>
<dbReference type="PROSITE" id="PS01180">
    <property type="entry name" value="CUB"/>
    <property type="match status" value="1"/>
</dbReference>
<dbReference type="OrthoDB" id="6369184at2759"/>
<dbReference type="EMBL" id="CAJPEV010003399">
    <property type="protein sequence ID" value="CAG0899670.1"/>
    <property type="molecule type" value="Genomic_DNA"/>
</dbReference>
<dbReference type="InterPro" id="IPR016187">
    <property type="entry name" value="CTDL_fold"/>
</dbReference>
<evidence type="ECO:0000259" key="4">
    <source>
        <dbReference type="PROSITE" id="PS50041"/>
    </source>
</evidence>
<dbReference type="InterPro" id="IPR035914">
    <property type="entry name" value="Sperma_CUB_dom_sf"/>
</dbReference>
<feature type="domain" description="CUB" evidence="3">
    <location>
        <begin position="47"/>
        <end position="161"/>
    </location>
</feature>
<evidence type="ECO:0000259" key="3">
    <source>
        <dbReference type="PROSITE" id="PS01180"/>
    </source>
</evidence>
<dbReference type="InterPro" id="IPR001304">
    <property type="entry name" value="C-type_lectin-like"/>
</dbReference>
<dbReference type="EMBL" id="LR902916">
    <property type="protein sequence ID" value="CAD7251258.1"/>
    <property type="molecule type" value="Genomic_DNA"/>
</dbReference>
<keyword evidence="6" id="KW-1185">Reference proteome</keyword>
<dbReference type="SUPFAM" id="SSF56436">
    <property type="entry name" value="C-type lectin-like"/>
    <property type="match status" value="2"/>
</dbReference>
<feature type="domain" description="C-type lectin" evidence="4">
    <location>
        <begin position="169"/>
        <end position="286"/>
    </location>
</feature>
<dbReference type="FunFam" id="2.60.120.290:FF:000005">
    <property type="entry name" value="Procollagen C-endopeptidase enhancer 1"/>
    <property type="match status" value="1"/>
</dbReference>
<dbReference type="InterPro" id="IPR000859">
    <property type="entry name" value="CUB_dom"/>
</dbReference>